<evidence type="ECO:0000313" key="3">
    <source>
        <dbReference type="Proteomes" id="UP000003891"/>
    </source>
</evidence>
<dbReference type="STRING" id="743719.PaelaDRAFT_5069"/>
<accession>G4HM58</accession>
<dbReference type="Proteomes" id="UP000003891">
    <property type="component" value="Unassembled WGS sequence"/>
</dbReference>
<feature type="domain" description="Glycosyltransferase 2-like" evidence="1">
    <location>
        <begin position="6"/>
        <end position="157"/>
    </location>
</feature>
<dbReference type="Gene3D" id="3.90.550.10">
    <property type="entry name" value="Spore Coat Polysaccharide Biosynthesis Protein SpsA, Chain A"/>
    <property type="match status" value="1"/>
</dbReference>
<dbReference type="OrthoDB" id="9802649at2"/>
<dbReference type="InterPro" id="IPR050834">
    <property type="entry name" value="Glycosyltransf_2"/>
</dbReference>
<dbReference type="AlphaFoldDB" id="G4HM58"/>
<reference evidence="2 3" key="1">
    <citation type="submission" date="2011-09" db="EMBL/GenBank/DDBJ databases">
        <title>The draft genome of Paenibacillus lactis 154.</title>
        <authorList>
            <consortium name="US DOE Joint Genome Institute (JGI-PGF)"/>
            <person name="Lucas S."/>
            <person name="Han J."/>
            <person name="Lapidus A."/>
            <person name="Cheng J.-F."/>
            <person name="Goodwin L."/>
            <person name="Pitluck S."/>
            <person name="Peters L."/>
            <person name="Land M.L."/>
            <person name="Hauser L."/>
            <person name="Siebers A."/>
            <person name="Thelen M."/>
            <person name="Hugenholtz P."/>
            <person name="Allgaier M."/>
            <person name="Woyke T.J."/>
        </authorList>
    </citation>
    <scope>NUCLEOTIDE SEQUENCE [LARGE SCALE GENOMIC DNA]</scope>
    <source>
        <strain evidence="2 3">154</strain>
    </source>
</reference>
<keyword evidence="2" id="KW-0808">Transferase</keyword>
<sequence>MKQVQVLLSTYNGEHYISEQLQSILRQSYPNISILARDDGSTDCTTVFLREYSEENPNRITVLTGSNIGVVPSFFELVMHSDPQADYYCFCDQDDVWLEQKIERAVNMLDSKSDKIPAMVFTATKLVDKELHSFGTWPKAPSKQPSFYNALIQNIAVGATITINRAARDLFVNGYRVDPSRIIMHDWWFYLLVSAFGNVIYDQRPSMLYRQHGNNVVGGSNSFFDKLNQKYRSYLKHKGKHLLVSQAREFYRVYGHLLDDEKREQLELFIAPRQRFREKIHFLQRSKLYRQSILEQSLFRFLILAGYI</sequence>
<evidence type="ECO:0000259" key="1">
    <source>
        <dbReference type="Pfam" id="PF00535"/>
    </source>
</evidence>
<dbReference type="GO" id="GO:0016740">
    <property type="term" value="F:transferase activity"/>
    <property type="evidence" value="ECO:0007669"/>
    <property type="project" value="UniProtKB-KW"/>
</dbReference>
<evidence type="ECO:0000313" key="2">
    <source>
        <dbReference type="EMBL" id="EHB54610.1"/>
    </source>
</evidence>
<name>G4HM58_9BACL</name>
<dbReference type="RefSeq" id="WP_007132228.1">
    <property type="nucleotide sequence ID" value="NZ_AGIP01000016.1"/>
</dbReference>
<proteinExistence type="predicted"/>
<dbReference type="EMBL" id="AGIP01000016">
    <property type="protein sequence ID" value="EHB54610.1"/>
    <property type="molecule type" value="Genomic_DNA"/>
</dbReference>
<dbReference type="InterPro" id="IPR029044">
    <property type="entry name" value="Nucleotide-diphossugar_trans"/>
</dbReference>
<dbReference type="PATRIC" id="fig|743719.3.peg.5160"/>
<dbReference type="Pfam" id="PF00535">
    <property type="entry name" value="Glycos_transf_2"/>
    <property type="match status" value="1"/>
</dbReference>
<dbReference type="CDD" id="cd04196">
    <property type="entry name" value="GT_2_like_d"/>
    <property type="match status" value="1"/>
</dbReference>
<organism evidence="2 3">
    <name type="scientific">Paenibacillus lactis 154</name>
    <dbReference type="NCBI Taxonomy" id="743719"/>
    <lineage>
        <taxon>Bacteria</taxon>
        <taxon>Bacillati</taxon>
        <taxon>Bacillota</taxon>
        <taxon>Bacilli</taxon>
        <taxon>Bacillales</taxon>
        <taxon>Paenibacillaceae</taxon>
        <taxon>Paenibacillus</taxon>
    </lineage>
</organism>
<gene>
    <name evidence="2" type="ORF">PaelaDRAFT_5069</name>
</gene>
<protein>
    <submittedName>
        <fullName evidence="2">Glycosyl transferase family 2</fullName>
    </submittedName>
</protein>
<dbReference type="PANTHER" id="PTHR43685:SF2">
    <property type="entry name" value="GLYCOSYLTRANSFERASE 2-LIKE DOMAIN-CONTAINING PROTEIN"/>
    <property type="match status" value="1"/>
</dbReference>
<dbReference type="SUPFAM" id="SSF53448">
    <property type="entry name" value="Nucleotide-diphospho-sugar transferases"/>
    <property type="match status" value="1"/>
</dbReference>
<dbReference type="eggNOG" id="COG0463">
    <property type="taxonomic scope" value="Bacteria"/>
</dbReference>
<dbReference type="PANTHER" id="PTHR43685">
    <property type="entry name" value="GLYCOSYLTRANSFERASE"/>
    <property type="match status" value="1"/>
</dbReference>
<dbReference type="InterPro" id="IPR001173">
    <property type="entry name" value="Glyco_trans_2-like"/>
</dbReference>